<dbReference type="AlphaFoldDB" id="A0A1H6KGM8"/>
<accession>A0A1H6KGM8</accession>
<sequence length="197" mass="21011">MLKKAIVSMLLLSVSCFSHAGLISADFRTESHLPAYSQSGAKTYQNLAAAIGGGAELKNKHLLANPANWGGGVVWMDFDPLTSILTLTSKDSWDFQTFDAWMSNILFSEPGESILGFSLLSNNLVTNGIQPVLSYTANSLHIAYSSVPVFNFTGGQATFLVQTGIAQVPATVPEPASLAIFGLALLGLGVSRRMSRR</sequence>
<dbReference type="PROSITE" id="PS51257">
    <property type="entry name" value="PROKAR_LIPOPROTEIN"/>
    <property type="match status" value="1"/>
</dbReference>
<dbReference type="InterPro" id="IPR013424">
    <property type="entry name" value="Ice-binding_C"/>
</dbReference>
<evidence type="ECO:0000313" key="4">
    <source>
        <dbReference type="Proteomes" id="UP000199371"/>
    </source>
</evidence>
<gene>
    <name evidence="3" type="ORF">SAMN05660691_01201</name>
</gene>
<organism evidence="3 4">
    <name type="scientific">Rheinheimera pacifica</name>
    <dbReference type="NCBI Taxonomy" id="173990"/>
    <lineage>
        <taxon>Bacteria</taxon>
        <taxon>Pseudomonadati</taxon>
        <taxon>Pseudomonadota</taxon>
        <taxon>Gammaproteobacteria</taxon>
        <taxon>Chromatiales</taxon>
        <taxon>Chromatiaceae</taxon>
        <taxon>Rheinheimera</taxon>
    </lineage>
</organism>
<evidence type="ECO:0000313" key="3">
    <source>
        <dbReference type="EMBL" id="SEH74509.1"/>
    </source>
</evidence>
<dbReference type="Pfam" id="PF07589">
    <property type="entry name" value="PEP-CTERM"/>
    <property type="match status" value="1"/>
</dbReference>
<keyword evidence="1" id="KW-0732">Signal</keyword>
<dbReference type="EMBL" id="FNXF01000003">
    <property type="protein sequence ID" value="SEH74509.1"/>
    <property type="molecule type" value="Genomic_DNA"/>
</dbReference>
<proteinExistence type="predicted"/>
<keyword evidence="4" id="KW-1185">Reference proteome</keyword>
<name>A0A1H6KGM8_9GAMM</name>
<feature type="domain" description="Ice-binding protein C-terminal" evidence="2">
    <location>
        <begin position="171"/>
        <end position="193"/>
    </location>
</feature>
<evidence type="ECO:0000259" key="2">
    <source>
        <dbReference type="Pfam" id="PF07589"/>
    </source>
</evidence>
<dbReference type="NCBIfam" id="TIGR02595">
    <property type="entry name" value="PEP_CTERM"/>
    <property type="match status" value="1"/>
</dbReference>
<feature type="chain" id="PRO_5011651083" evidence="1">
    <location>
        <begin position="21"/>
        <end position="197"/>
    </location>
</feature>
<reference evidence="4" key="1">
    <citation type="submission" date="2016-10" db="EMBL/GenBank/DDBJ databases">
        <authorList>
            <person name="Varghese N."/>
            <person name="Submissions S."/>
        </authorList>
    </citation>
    <scope>NUCLEOTIDE SEQUENCE [LARGE SCALE GENOMIC DNA]</scope>
    <source>
        <strain evidence="4">DSM 17616</strain>
    </source>
</reference>
<feature type="signal peptide" evidence="1">
    <location>
        <begin position="1"/>
        <end position="20"/>
    </location>
</feature>
<protein>
    <submittedName>
        <fullName evidence="3">PEP-CTERM protein-sorting domain-containing protein</fullName>
    </submittedName>
</protein>
<dbReference type="Proteomes" id="UP000199371">
    <property type="component" value="Unassembled WGS sequence"/>
</dbReference>
<evidence type="ECO:0000256" key="1">
    <source>
        <dbReference type="SAM" id="SignalP"/>
    </source>
</evidence>
<dbReference type="STRING" id="173990.SAMN05660691_01201"/>
<dbReference type="RefSeq" id="WP_177172165.1">
    <property type="nucleotide sequence ID" value="NZ_FNXF01000003.1"/>
</dbReference>